<sequence length="51" mass="5255">MGCVIAVLVDTGWTACPGERASAPTTPAAAIVPHTIRRAKATASSLMFRLS</sequence>
<evidence type="ECO:0000313" key="1">
    <source>
        <dbReference type="EMBL" id="RZT88769.1"/>
    </source>
</evidence>
<gene>
    <name evidence="1" type="ORF">EV383_5715</name>
</gene>
<dbReference type="AlphaFoldDB" id="A0A4Q7V7N1"/>
<evidence type="ECO:0000313" key="2">
    <source>
        <dbReference type="Proteomes" id="UP000291591"/>
    </source>
</evidence>
<comment type="caution">
    <text evidence="1">The sequence shown here is derived from an EMBL/GenBank/DDBJ whole genome shotgun (WGS) entry which is preliminary data.</text>
</comment>
<dbReference type="EMBL" id="SHKL01000001">
    <property type="protein sequence ID" value="RZT88769.1"/>
    <property type="molecule type" value="Genomic_DNA"/>
</dbReference>
<accession>A0A4Q7V7N1</accession>
<name>A0A4Q7V7N1_PSEST</name>
<keyword evidence="2" id="KW-1185">Reference proteome</keyword>
<dbReference type="Proteomes" id="UP000291591">
    <property type="component" value="Unassembled WGS sequence"/>
</dbReference>
<protein>
    <submittedName>
        <fullName evidence="1">Uncharacterized protein</fullName>
    </submittedName>
</protein>
<reference evidence="1 2" key="1">
    <citation type="submission" date="2019-02" db="EMBL/GenBank/DDBJ databases">
        <title>Sequencing the genomes of 1000 actinobacteria strains.</title>
        <authorList>
            <person name="Klenk H.-P."/>
        </authorList>
    </citation>
    <scope>NUCLEOTIDE SEQUENCE [LARGE SCALE GENOMIC DNA]</scope>
    <source>
        <strain evidence="1 2">DSM 45779</strain>
    </source>
</reference>
<proteinExistence type="predicted"/>
<organism evidence="1 2">
    <name type="scientific">Pseudonocardia sediminis</name>
    <dbReference type="NCBI Taxonomy" id="1397368"/>
    <lineage>
        <taxon>Bacteria</taxon>
        <taxon>Bacillati</taxon>
        <taxon>Actinomycetota</taxon>
        <taxon>Actinomycetes</taxon>
        <taxon>Pseudonocardiales</taxon>
        <taxon>Pseudonocardiaceae</taxon>
        <taxon>Pseudonocardia</taxon>
    </lineage>
</organism>